<evidence type="ECO:0000313" key="1">
    <source>
        <dbReference type="EMBL" id="GGM44487.1"/>
    </source>
</evidence>
<dbReference type="RefSeq" id="WP_189055140.1">
    <property type="nucleotide sequence ID" value="NZ_BMMK01000004.1"/>
</dbReference>
<reference evidence="1" key="1">
    <citation type="journal article" date="2014" name="Int. J. Syst. Evol. Microbiol.">
        <title>Complete genome sequence of Corynebacterium casei LMG S-19264T (=DSM 44701T), isolated from a smear-ripened cheese.</title>
        <authorList>
            <consortium name="US DOE Joint Genome Institute (JGI-PGF)"/>
            <person name="Walter F."/>
            <person name="Albersmeier A."/>
            <person name="Kalinowski J."/>
            <person name="Ruckert C."/>
        </authorList>
    </citation>
    <scope>NUCLEOTIDE SEQUENCE</scope>
    <source>
        <strain evidence="1">CGMCC 4.5737</strain>
    </source>
</reference>
<dbReference type="AlphaFoldDB" id="A0A8J3FUL5"/>
<accession>A0A8J3FUL5</accession>
<protein>
    <submittedName>
        <fullName evidence="1">Uncharacterized protein</fullName>
    </submittedName>
</protein>
<dbReference type="EMBL" id="BMMK01000004">
    <property type="protein sequence ID" value="GGM44487.1"/>
    <property type="molecule type" value="Genomic_DNA"/>
</dbReference>
<proteinExistence type="predicted"/>
<sequence>MKECCALEKDTGRGVLSQQLGEAWRAAQVSGLPAETFRVVYTLLPRSSFRR</sequence>
<name>A0A8J3FUL5_9PSEU</name>
<dbReference type="Proteomes" id="UP000637578">
    <property type="component" value="Unassembled WGS sequence"/>
</dbReference>
<comment type="caution">
    <text evidence="1">The sequence shown here is derived from an EMBL/GenBank/DDBJ whole genome shotgun (WGS) entry which is preliminary data.</text>
</comment>
<gene>
    <name evidence="1" type="ORF">GCM10012275_14360</name>
</gene>
<keyword evidence="2" id="KW-1185">Reference proteome</keyword>
<reference evidence="1" key="2">
    <citation type="submission" date="2020-09" db="EMBL/GenBank/DDBJ databases">
        <authorList>
            <person name="Sun Q."/>
            <person name="Zhou Y."/>
        </authorList>
    </citation>
    <scope>NUCLEOTIDE SEQUENCE</scope>
    <source>
        <strain evidence="1">CGMCC 4.5737</strain>
    </source>
</reference>
<organism evidence="1 2">
    <name type="scientific">Longimycelium tulufanense</name>
    <dbReference type="NCBI Taxonomy" id="907463"/>
    <lineage>
        <taxon>Bacteria</taxon>
        <taxon>Bacillati</taxon>
        <taxon>Actinomycetota</taxon>
        <taxon>Actinomycetes</taxon>
        <taxon>Pseudonocardiales</taxon>
        <taxon>Pseudonocardiaceae</taxon>
        <taxon>Longimycelium</taxon>
    </lineage>
</organism>
<evidence type="ECO:0000313" key="2">
    <source>
        <dbReference type="Proteomes" id="UP000637578"/>
    </source>
</evidence>